<evidence type="ECO:0000256" key="2">
    <source>
        <dbReference type="ARBA" id="ARBA00022670"/>
    </source>
</evidence>
<dbReference type="Gene3D" id="3.90.1720.10">
    <property type="entry name" value="endopeptidase domain like (from Nostoc punctiforme)"/>
    <property type="match status" value="1"/>
</dbReference>
<accession>A0A1N7Q130</accession>
<organism evidence="6 7">
    <name type="scientific">Rhodobacter aestuarii</name>
    <dbReference type="NCBI Taxonomy" id="453582"/>
    <lineage>
        <taxon>Bacteria</taxon>
        <taxon>Pseudomonadati</taxon>
        <taxon>Pseudomonadota</taxon>
        <taxon>Alphaproteobacteria</taxon>
        <taxon>Rhodobacterales</taxon>
        <taxon>Rhodobacter group</taxon>
        <taxon>Rhodobacter</taxon>
    </lineage>
</organism>
<feature type="domain" description="NlpC/P60" evidence="5">
    <location>
        <begin position="16"/>
        <end position="122"/>
    </location>
</feature>
<dbReference type="Pfam" id="PF00877">
    <property type="entry name" value="NLPC_P60"/>
    <property type="match status" value="1"/>
</dbReference>
<reference evidence="7" key="1">
    <citation type="submission" date="2017-01" db="EMBL/GenBank/DDBJ databases">
        <authorList>
            <person name="Varghese N."/>
            <person name="Submissions S."/>
        </authorList>
    </citation>
    <scope>NUCLEOTIDE SEQUENCE [LARGE SCALE GENOMIC DNA]</scope>
    <source>
        <strain evidence="7">DSM 19945</strain>
    </source>
</reference>
<evidence type="ECO:0000256" key="1">
    <source>
        <dbReference type="ARBA" id="ARBA00007074"/>
    </source>
</evidence>
<dbReference type="SUPFAM" id="SSF54001">
    <property type="entry name" value="Cysteine proteinases"/>
    <property type="match status" value="1"/>
</dbReference>
<name>A0A1N7Q130_9RHOB</name>
<dbReference type="EMBL" id="FTOG01000012">
    <property type="protein sequence ID" value="SIT16550.1"/>
    <property type="molecule type" value="Genomic_DNA"/>
</dbReference>
<evidence type="ECO:0000256" key="4">
    <source>
        <dbReference type="ARBA" id="ARBA00022807"/>
    </source>
</evidence>
<dbReference type="InterPro" id="IPR000064">
    <property type="entry name" value="NLP_P60_dom"/>
</dbReference>
<dbReference type="GO" id="GO:0006508">
    <property type="term" value="P:proteolysis"/>
    <property type="evidence" value="ECO:0007669"/>
    <property type="project" value="UniProtKB-KW"/>
</dbReference>
<comment type="similarity">
    <text evidence="1">Belongs to the peptidase C40 family.</text>
</comment>
<dbReference type="InterPro" id="IPR038765">
    <property type="entry name" value="Papain-like_cys_pep_sf"/>
</dbReference>
<proteinExistence type="inferred from homology"/>
<evidence type="ECO:0000313" key="7">
    <source>
        <dbReference type="Proteomes" id="UP000186221"/>
    </source>
</evidence>
<protein>
    <submittedName>
        <fullName evidence="6">NlpC/P60 family protein</fullName>
    </submittedName>
</protein>
<sequence>MTRVWWERYIGLPFGEGPGEVTCWGLVVAVYGRELSIDLPLYGEISAHDLIRIARAMEKGKDDGWQAVESPQAFDVVLMRAPNGGAAVVHVGVMIDEARLLHVEEASHAVIVPISHWSVARRILGYRRRSQC</sequence>
<dbReference type="GO" id="GO:0008234">
    <property type="term" value="F:cysteine-type peptidase activity"/>
    <property type="evidence" value="ECO:0007669"/>
    <property type="project" value="UniProtKB-KW"/>
</dbReference>
<gene>
    <name evidence="6" type="ORF">SAMN05421580_11264</name>
</gene>
<dbReference type="RefSeq" id="WP_076486085.1">
    <property type="nucleotide sequence ID" value="NZ_FTOG01000012.1"/>
</dbReference>
<keyword evidence="4" id="KW-0788">Thiol protease</keyword>
<keyword evidence="3" id="KW-0378">Hydrolase</keyword>
<keyword evidence="2" id="KW-0645">Protease</keyword>
<keyword evidence="7" id="KW-1185">Reference proteome</keyword>
<evidence type="ECO:0000259" key="5">
    <source>
        <dbReference type="Pfam" id="PF00877"/>
    </source>
</evidence>
<dbReference type="AlphaFoldDB" id="A0A1N7Q130"/>
<evidence type="ECO:0000313" key="6">
    <source>
        <dbReference type="EMBL" id="SIT16550.1"/>
    </source>
</evidence>
<evidence type="ECO:0000256" key="3">
    <source>
        <dbReference type="ARBA" id="ARBA00022801"/>
    </source>
</evidence>
<dbReference type="Proteomes" id="UP000186221">
    <property type="component" value="Unassembled WGS sequence"/>
</dbReference>
<dbReference type="STRING" id="453582.SAMN05421580_11264"/>